<dbReference type="Proteomes" id="UP000535182">
    <property type="component" value="Unassembled WGS sequence"/>
</dbReference>
<protein>
    <submittedName>
        <fullName evidence="1">Uncharacterized protein</fullName>
    </submittedName>
</protein>
<accession>A0A9X0QJP5</accession>
<keyword evidence="2" id="KW-1185">Reference proteome</keyword>
<organism evidence="1 2">
    <name type="scientific">Tunturiibacter gelidiferens</name>
    <dbReference type="NCBI Taxonomy" id="3069689"/>
    <lineage>
        <taxon>Bacteria</taxon>
        <taxon>Pseudomonadati</taxon>
        <taxon>Acidobacteriota</taxon>
        <taxon>Terriglobia</taxon>
        <taxon>Terriglobales</taxon>
        <taxon>Acidobacteriaceae</taxon>
        <taxon>Tunturiibacter</taxon>
    </lineage>
</organism>
<evidence type="ECO:0000313" key="1">
    <source>
        <dbReference type="EMBL" id="MBB5331726.1"/>
    </source>
</evidence>
<dbReference type="AlphaFoldDB" id="A0A9X0QJP5"/>
<name>A0A9X0QJP5_9BACT</name>
<proteinExistence type="predicted"/>
<dbReference type="EMBL" id="JACHEB010000017">
    <property type="protein sequence ID" value="MBB5331726.1"/>
    <property type="molecule type" value="Genomic_DNA"/>
</dbReference>
<gene>
    <name evidence="1" type="ORF">HDF14_005375</name>
</gene>
<evidence type="ECO:0000313" key="2">
    <source>
        <dbReference type="Proteomes" id="UP000535182"/>
    </source>
</evidence>
<sequence>MDTASIIQEIDSRISRLEQAKAILSGTATKRSPGRPRGTQSVVKTVAAEPTKRVMSAEGKARIAAAQKLRWAKSKRAAKKAVKKAAVKSVPAKKALLKKAAPAKSSEIKA</sequence>
<comment type="caution">
    <text evidence="1">The sequence shown here is derived from an EMBL/GenBank/DDBJ whole genome shotgun (WGS) entry which is preliminary data.</text>
</comment>
<reference evidence="1 2" key="1">
    <citation type="submission" date="2020-08" db="EMBL/GenBank/DDBJ databases">
        <title>Genomic Encyclopedia of Type Strains, Phase IV (KMG-V): Genome sequencing to study the core and pangenomes of soil and plant-associated prokaryotes.</title>
        <authorList>
            <person name="Whitman W."/>
        </authorList>
    </citation>
    <scope>NUCLEOTIDE SEQUENCE [LARGE SCALE GENOMIC DNA]</scope>
    <source>
        <strain evidence="1 2">X5P2</strain>
    </source>
</reference>
<dbReference type="RefSeq" id="WP_183981523.1">
    <property type="nucleotide sequence ID" value="NZ_JACHEB010000017.1"/>
</dbReference>